<accession>A0A6A7AIN0</accession>
<evidence type="ECO:0000256" key="2">
    <source>
        <dbReference type="ARBA" id="ARBA00022670"/>
    </source>
</evidence>
<dbReference type="InterPro" id="IPR036440">
    <property type="entry name" value="Peptidase_C15-like_sf"/>
</dbReference>
<evidence type="ECO:0000313" key="6">
    <source>
        <dbReference type="Proteomes" id="UP000799424"/>
    </source>
</evidence>
<keyword evidence="3" id="KW-0378">Hydrolase</keyword>
<dbReference type="GO" id="GO:0006508">
    <property type="term" value="P:proteolysis"/>
    <property type="evidence" value="ECO:0007669"/>
    <property type="project" value="UniProtKB-KW"/>
</dbReference>
<dbReference type="SUPFAM" id="SSF53182">
    <property type="entry name" value="Pyrrolidone carboxyl peptidase (pyroglutamate aminopeptidase)"/>
    <property type="match status" value="1"/>
</dbReference>
<name>A0A6A7AIN0_9PLEO</name>
<evidence type="ECO:0000256" key="1">
    <source>
        <dbReference type="ARBA" id="ARBA00006641"/>
    </source>
</evidence>
<dbReference type="EMBL" id="MU006217">
    <property type="protein sequence ID" value="KAF2832537.1"/>
    <property type="molecule type" value="Genomic_DNA"/>
</dbReference>
<dbReference type="Gene3D" id="3.40.630.20">
    <property type="entry name" value="Peptidase C15, pyroglutamyl peptidase I-like"/>
    <property type="match status" value="1"/>
</dbReference>
<dbReference type="OrthoDB" id="407146at2759"/>
<evidence type="ECO:0000313" key="5">
    <source>
        <dbReference type="EMBL" id="KAF2832537.1"/>
    </source>
</evidence>
<dbReference type="Proteomes" id="UP000799424">
    <property type="component" value="Unassembled WGS sequence"/>
</dbReference>
<sequence>MSTPPKQIKVLVTGFGPFLDITTNPSWEIARQLPTSIESHACETIIIVTPTAPTPAAYHKIFSQIPTLIEQHTPDLIVHMGLDVDSSPGVFKLERSAPKEGYHDIPDIDRKVFTRAENKKTFGKSAASLVTTIDVDSAVEVWQTACSSLNPSNIHIAKGKSKGKSNSMQMIDVRLSDDVGTYVCGFQYYVGMLEMQKQTGKRNVVFLHVPRVETEEEVRIGIRVAEELIRALVGVLGSGCV</sequence>
<dbReference type="InterPro" id="IPR016125">
    <property type="entry name" value="Peptidase_C15-like"/>
</dbReference>
<comment type="similarity">
    <text evidence="1">Belongs to the peptidase C15 family.</text>
</comment>
<dbReference type="GO" id="GO:0008234">
    <property type="term" value="F:cysteine-type peptidase activity"/>
    <property type="evidence" value="ECO:0007669"/>
    <property type="project" value="UniProtKB-KW"/>
</dbReference>
<reference evidence="5" key="1">
    <citation type="journal article" date="2020" name="Stud. Mycol.">
        <title>101 Dothideomycetes genomes: a test case for predicting lifestyles and emergence of pathogens.</title>
        <authorList>
            <person name="Haridas S."/>
            <person name="Albert R."/>
            <person name="Binder M."/>
            <person name="Bloem J."/>
            <person name="Labutti K."/>
            <person name="Salamov A."/>
            <person name="Andreopoulos B."/>
            <person name="Baker S."/>
            <person name="Barry K."/>
            <person name="Bills G."/>
            <person name="Bluhm B."/>
            <person name="Cannon C."/>
            <person name="Castanera R."/>
            <person name="Culley D."/>
            <person name="Daum C."/>
            <person name="Ezra D."/>
            <person name="Gonzalez J."/>
            <person name="Henrissat B."/>
            <person name="Kuo A."/>
            <person name="Liang C."/>
            <person name="Lipzen A."/>
            <person name="Lutzoni F."/>
            <person name="Magnuson J."/>
            <person name="Mondo S."/>
            <person name="Nolan M."/>
            <person name="Ohm R."/>
            <person name="Pangilinan J."/>
            <person name="Park H.-J."/>
            <person name="Ramirez L."/>
            <person name="Alfaro M."/>
            <person name="Sun H."/>
            <person name="Tritt A."/>
            <person name="Yoshinaga Y."/>
            <person name="Zwiers L.-H."/>
            <person name="Turgeon B."/>
            <person name="Goodwin S."/>
            <person name="Spatafora J."/>
            <person name="Crous P."/>
            <person name="Grigoriev I."/>
        </authorList>
    </citation>
    <scope>NUCLEOTIDE SEQUENCE</scope>
    <source>
        <strain evidence="5">CBS 113818</strain>
    </source>
</reference>
<keyword evidence="6" id="KW-1185">Reference proteome</keyword>
<organism evidence="5 6">
    <name type="scientific">Ophiobolus disseminans</name>
    <dbReference type="NCBI Taxonomy" id="1469910"/>
    <lineage>
        <taxon>Eukaryota</taxon>
        <taxon>Fungi</taxon>
        <taxon>Dikarya</taxon>
        <taxon>Ascomycota</taxon>
        <taxon>Pezizomycotina</taxon>
        <taxon>Dothideomycetes</taxon>
        <taxon>Pleosporomycetidae</taxon>
        <taxon>Pleosporales</taxon>
        <taxon>Pleosporineae</taxon>
        <taxon>Phaeosphaeriaceae</taxon>
        <taxon>Ophiobolus</taxon>
    </lineage>
</organism>
<dbReference type="PANTHER" id="PTHR23402">
    <property type="entry name" value="PROTEASE FAMILY C15 PYROGLUTAMYL-PEPTIDASE I-RELATED"/>
    <property type="match status" value="1"/>
</dbReference>
<proteinExistence type="inferred from homology"/>
<evidence type="ECO:0000256" key="3">
    <source>
        <dbReference type="ARBA" id="ARBA00022801"/>
    </source>
</evidence>
<dbReference type="PANTHER" id="PTHR23402:SF1">
    <property type="entry name" value="PYROGLUTAMYL-PEPTIDASE I"/>
    <property type="match status" value="1"/>
</dbReference>
<protein>
    <submittedName>
        <fullName evidence="5">Peptidase C15, pyroglutamyl peptidase I-like protein</fullName>
    </submittedName>
</protein>
<dbReference type="AlphaFoldDB" id="A0A6A7AIN0"/>
<dbReference type="Pfam" id="PF01470">
    <property type="entry name" value="Peptidase_C15"/>
    <property type="match status" value="1"/>
</dbReference>
<gene>
    <name evidence="5" type="ORF">CC86DRAFT_366305</name>
</gene>
<evidence type="ECO:0000256" key="4">
    <source>
        <dbReference type="ARBA" id="ARBA00022807"/>
    </source>
</evidence>
<keyword evidence="2" id="KW-0645">Protease</keyword>
<keyword evidence="4" id="KW-0788">Thiol protease</keyword>